<dbReference type="Gene3D" id="1.20.1310.10">
    <property type="entry name" value="Cullin Repeats"/>
    <property type="match status" value="2"/>
</dbReference>
<dbReference type="InterPro" id="IPR001373">
    <property type="entry name" value="Cullin_N"/>
</dbReference>
<reference evidence="3" key="1">
    <citation type="journal article" date="2020" name="Cell">
        <title>Large-Scale Comparative Analyses of Tick Genomes Elucidate Their Genetic Diversity and Vector Capacities.</title>
        <authorList>
            <consortium name="Tick Genome and Microbiome Consortium (TIGMIC)"/>
            <person name="Jia N."/>
            <person name="Wang J."/>
            <person name="Shi W."/>
            <person name="Du L."/>
            <person name="Sun Y."/>
            <person name="Zhan W."/>
            <person name="Jiang J.F."/>
            <person name="Wang Q."/>
            <person name="Zhang B."/>
            <person name="Ji P."/>
            <person name="Bell-Sakyi L."/>
            <person name="Cui X.M."/>
            <person name="Yuan T.T."/>
            <person name="Jiang B.G."/>
            <person name="Yang W.F."/>
            <person name="Lam T.T."/>
            <person name="Chang Q.C."/>
            <person name="Ding S.J."/>
            <person name="Wang X.J."/>
            <person name="Zhu J.G."/>
            <person name="Ruan X.D."/>
            <person name="Zhao L."/>
            <person name="Wei J.T."/>
            <person name="Ye R.Z."/>
            <person name="Que T.C."/>
            <person name="Du C.H."/>
            <person name="Zhou Y.H."/>
            <person name="Cheng J.X."/>
            <person name="Dai P.F."/>
            <person name="Guo W.B."/>
            <person name="Han X.H."/>
            <person name="Huang E.J."/>
            <person name="Li L.F."/>
            <person name="Wei W."/>
            <person name="Gao Y.C."/>
            <person name="Liu J.Z."/>
            <person name="Shao H.Z."/>
            <person name="Wang X."/>
            <person name="Wang C.C."/>
            <person name="Yang T.C."/>
            <person name="Huo Q.B."/>
            <person name="Li W."/>
            <person name="Chen H.Y."/>
            <person name="Chen S.E."/>
            <person name="Zhou L.G."/>
            <person name="Ni X.B."/>
            <person name="Tian J.H."/>
            <person name="Sheng Y."/>
            <person name="Liu T."/>
            <person name="Pan Y.S."/>
            <person name="Xia L.Y."/>
            <person name="Li J."/>
            <person name="Zhao F."/>
            <person name="Cao W.C."/>
        </authorList>
    </citation>
    <scope>NUCLEOTIDE SEQUENCE</scope>
    <source>
        <strain evidence="3">Rmic-2018</strain>
    </source>
</reference>
<evidence type="ECO:0000259" key="2">
    <source>
        <dbReference type="Pfam" id="PF00888"/>
    </source>
</evidence>
<dbReference type="PANTHER" id="PTHR11932">
    <property type="entry name" value="CULLIN"/>
    <property type="match status" value="1"/>
</dbReference>
<proteinExistence type="inferred from homology"/>
<dbReference type="Pfam" id="PF00888">
    <property type="entry name" value="Cullin"/>
    <property type="match status" value="1"/>
</dbReference>
<comment type="similarity">
    <text evidence="1">Belongs to the cullin family.</text>
</comment>
<gene>
    <name evidence="3" type="ORF">HPB51_001062</name>
</gene>
<name>A0A9J6DRX7_RHIMP</name>
<protein>
    <recommendedName>
        <fullName evidence="2">Cullin N-terminal domain-containing protein</fullName>
    </recommendedName>
</protein>
<organism evidence="3 4">
    <name type="scientific">Rhipicephalus microplus</name>
    <name type="common">Cattle tick</name>
    <name type="synonym">Boophilus microplus</name>
    <dbReference type="NCBI Taxonomy" id="6941"/>
    <lineage>
        <taxon>Eukaryota</taxon>
        <taxon>Metazoa</taxon>
        <taxon>Ecdysozoa</taxon>
        <taxon>Arthropoda</taxon>
        <taxon>Chelicerata</taxon>
        <taxon>Arachnida</taxon>
        <taxon>Acari</taxon>
        <taxon>Parasitiformes</taxon>
        <taxon>Ixodida</taxon>
        <taxon>Ixodoidea</taxon>
        <taxon>Ixodidae</taxon>
        <taxon>Rhipicephalinae</taxon>
        <taxon>Rhipicephalus</taxon>
        <taxon>Boophilus</taxon>
    </lineage>
</organism>
<dbReference type="Proteomes" id="UP000821866">
    <property type="component" value="Unassembled WGS sequence"/>
</dbReference>
<dbReference type="VEuPathDB" id="VectorBase:LOC119169299"/>
<dbReference type="GO" id="GO:0006511">
    <property type="term" value="P:ubiquitin-dependent protein catabolic process"/>
    <property type="evidence" value="ECO:0007669"/>
    <property type="project" value="InterPro"/>
</dbReference>
<dbReference type="InterPro" id="IPR045093">
    <property type="entry name" value="Cullin"/>
</dbReference>
<feature type="domain" description="Cullin N-terminal" evidence="2">
    <location>
        <begin position="21"/>
        <end position="229"/>
    </location>
</feature>
<evidence type="ECO:0000313" key="3">
    <source>
        <dbReference type="EMBL" id="KAH8024726.1"/>
    </source>
</evidence>
<evidence type="ECO:0000256" key="1">
    <source>
        <dbReference type="ARBA" id="ARBA00006019"/>
    </source>
</evidence>
<accession>A0A9J6DRX7</accession>
<dbReference type="SUPFAM" id="SSF74788">
    <property type="entry name" value="Cullin repeat-like"/>
    <property type="match status" value="1"/>
</dbReference>
<reference evidence="3" key="2">
    <citation type="submission" date="2021-09" db="EMBL/GenBank/DDBJ databases">
        <authorList>
            <person name="Jia N."/>
            <person name="Wang J."/>
            <person name="Shi W."/>
            <person name="Du L."/>
            <person name="Sun Y."/>
            <person name="Zhan W."/>
            <person name="Jiang J."/>
            <person name="Wang Q."/>
            <person name="Zhang B."/>
            <person name="Ji P."/>
            <person name="Sakyi L.B."/>
            <person name="Cui X."/>
            <person name="Yuan T."/>
            <person name="Jiang B."/>
            <person name="Yang W."/>
            <person name="Lam T.T.-Y."/>
            <person name="Chang Q."/>
            <person name="Ding S."/>
            <person name="Wang X."/>
            <person name="Zhu J."/>
            <person name="Ruan X."/>
            <person name="Zhao L."/>
            <person name="Wei J."/>
            <person name="Que T."/>
            <person name="Du C."/>
            <person name="Cheng J."/>
            <person name="Dai P."/>
            <person name="Han X."/>
            <person name="Huang E."/>
            <person name="Gao Y."/>
            <person name="Liu J."/>
            <person name="Shao H."/>
            <person name="Ye R."/>
            <person name="Li L."/>
            <person name="Wei W."/>
            <person name="Wang X."/>
            <person name="Wang C."/>
            <person name="Huo Q."/>
            <person name="Li W."/>
            <person name="Guo W."/>
            <person name="Chen H."/>
            <person name="Chen S."/>
            <person name="Zhou L."/>
            <person name="Zhou L."/>
            <person name="Ni X."/>
            <person name="Tian J."/>
            <person name="Zhou Y."/>
            <person name="Sheng Y."/>
            <person name="Liu T."/>
            <person name="Pan Y."/>
            <person name="Xia L."/>
            <person name="Li J."/>
            <person name="Zhao F."/>
            <person name="Cao W."/>
        </authorList>
    </citation>
    <scope>NUCLEOTIDE SEQUENCE</scope>
    <source>
        <strain evidence="3">Rmic-2018</strain>
        <tissue evidence="3">Larvae</tissue>
    </source>
</reference>
<keyword evidence="4" id="KW-1185">Reference proteome</keyword>
<comment type="caution">
    <text evidence="3">The sequence shown here is derived from an EMBL/GenBank/DDBJ whole genome shotgun (WGS) entry which is preliminary data.</text>
</comment>
<dbReference type="InterPro" id="IPR016159">
    <property type="entry name" value="Cullin_repeat-like_dom_sf"/>
</dbReference>
<evidence type="ECO:0000313" key="4">
    <source>
        <dbReference type="Proteomes" id="UP000821866"/>
    </source>
</evidence>
<sequence>MPLQFLTPAPQTDDHRTEDLWLPLQRAFDEILDKHNTNQDFDQLYKDAYAMVIRNEGERLYCGLREAVQEHLVNKVRPLMLAKVHDCLWTINQAWEDHQTSMEIISDIVKYLDHTYVPQNNVCCVKELGVLLFRDVVANCGVVRYHLRDTMLGLVKMEREGNPVDRVSLKKACEMLVALGLGSMSFYEEYFEKPFLVESAQFYALRGQRYIGTRNSLEYVAQVEEHVKKSRSGRCSVSTSQPWLHYRR</sequence>
<dbReference type="AlphaFoldDB" id="A0A9J6DRX7"/>
<dbReference type="GO" id="GO:0031625">
    <property type="term" value="F:ubiquitin protein ligase binding"/>
    <property type="evidence" value="ECO:0007669"/>
    <property type="project" value="InterPro"/>
</dbReference>
<dbReference type="EMBL" id="JABSTU010000007">
    <property type="protein sequence ID" value="KAH8024726.1"/>
    <property type="molecule type" value="Genomic_DNA"/>
</dbReference>